<keyword evidence="1" id="KW-0472">Membrane</keyword>
<dbReference type="RefSeq" id="WP_084548993.1">
    <property type="nucleotide sequence ID" value="NZ_FRAS01000011.1"/>
</dbReference>
<dbReference type="PANTHER" id="PTHR37810">
    <property type="entry name" value="IMMUNITY PROTEIN SDPI"/>
    <property type="match status" value="1"/>
</dbReference>
<feature type="transmembrane region" description="Helical" evidence="1">
    <location>
        <begin position="53"/>
        <end position="71"/>
    </location>
</feature>
<feature type="transmembrane region" description="Helical" evidence="1">
    <location>
        <begin position="191"/>
        <end position="211"/>
    </location>
</feature>
<dbReference type="PIRSF" id="PIRSF038959">
    <property type="entry name" value="SdpI"/>
    <property type="match status" value="1"/>
</dbReference>
<feature type="transmembrane region" description="Helical" evidence="1">
    <location>
        <begin position="122"/>
        <end position="144"/>
    </location>
</feature>
<dbReference type="Pfam" id="PF07853">
    <property type="entry name" value="DUF1648"/>
    <property type="match status" value="1"/>
</dbReference>
<feature type="transmembrane region" description="Helical" evidence="1">
    <location>
        <begin position="92"/>
        <end position="110"/>
    </location>
</feature>
<keyword evidence="4" id="KW-1185">Reference proteome</keyword>
<gene>
    <name evidence="3" type="ORF">SAMN02746009_02308</name>
</gene>
<evidence type="ECO:0000259" key="2">
    <source>
        <dbReference type="Pfam" id="PF07853"/>
    </source>
</evidence>
<dbReference type="EMBL" id="FRAS01000011">
    <property type="protein sequence ID" value="SHL19424.1"/>
    <property type="molecule type" value="Genomic_DNA"/>
</dbReference>
<name>A0A1M6YM97_9BACT</name>
<dbReference type="Pfam" id="PF13630">
    <property type="entry name" value="SdpI"/>
    <property type="match status" value="1"/>
</dbReference>
<dbReference type="AlphaFoldDB" id="A0A1M6YM97"/>
<proteinExistence type="predicted"/>
<keyword evidence="1" id="KW-1133">Transmembrane helix</keyword>
<evidence type="ECO:0000313" key="3">
    <source>
        <dbReference type="EMBL" id="SHL19424.1"/>
    </source>
</evidence>
<dbReference type="OrthoDB" id="9808690at2"/>
<sequence length="220" mass="24195">MKTNFSLWSLLTLLALVLPVFYLVYTWDALPAQIPTHFDTAGKADGYTAKQHMWLLCLGLPVGTYLLLAFLPRFDPKRQLDAGNSNYQKLTLAVVALMSGLSIYSLYAALHPGQQTGQGLAVLMGLFFAFIGNYLTTVQPNYFVGFKTPWALEFPRIWVRVHRVGGRLFFATGVLSAVLGLLGVVAAATTVLVVGALATAVVAYSYSYWLYKKEMPATTK</sequence>
<organism evidence="3 4">
    <name type="scientific">Hymenobacter psychrotolerans DSM 18569</name>
    <dbReference type="NCBI Taxonomy" id="1121959"/>
    <lineage>
        <taxon>Bacteria</taxon>
        <taxon>Pseudomonadati</taxon>
        <taxon>Bacteroidota</taxon>
        <taxon>Cytophagia</taxon>
        <taxon>Cytophagales</taxon>
        <taxon>Hymenobacteraceae</taxon>
        <taxon>Hymenobacter</taxon>
    </lineage>
</organism>
<feature type="domain" description="DUF1648" evidence="2">
    <location>
        <begin position="15"/>
        <end position="56"/>
    </location>
</feature>
<dbReference type="InterPro" id="IPR026272">
    <property type="entry name" value="SdpI"/>
</dbReference>
<dbReference type="STRING" id="1121959.SAMN02746009_02308"/>
<dbReference type="GO" id="GO:0009636">
    <property type="term" value="P:response to toxic substance"/>
    <property type="evidence" value="ECO:0007669"/>
    <property type="project" value="TreeGrafter"/>
</dbReference>
<dbReference type="Proteomes" id="UP000183947">
    <property type="component" value="Unassembled WGS sequence"/>
</dbReference>
<dbReference type="InterPro" id="IPR025962">
    <property type="entry name" value="SdpI/YhfL"/>
</dbReference>
<dbReference type="PANTHER" id="PTHR37810:SF5">
    <property type="entry name" value="IMMUNITY PROTEIN SDPI"/>
    <property type="match status" value="1"/>
</dbReference>
<accession>A0A1M6YM97</accession>
<dbReference type="InterPro" id="IPR012867">
    <property type="entry name" value="DUF1648"/>
</dbReference>
<keyword evidence="1" id="KW-0812">Transmembrane</keyword>
<feature type="transmembrane region" description="Helical" evidence="1">
    <location>
        <begin position="164"/>
        <end position="185"/>
    </location>
</feature>
<evidence type="ECO:0000256" key="1">
    <source>
        <dbReference type="SAM" id="Phobius"/>
    </source>
</evidence>
<reference evidence="4" key="1">
    <citation type="submission" date="2016-11" db="EMBL/GenBank/DDBJ databases">
        <authorList>
            <person name="Varghese N."/>
            <person name="Submissions S."/>
        </authorList>
    </citation>
    <scope>NUCLEOTIDE SEQUENCE [LARGE SCALE GENOMIC DNA]</scope>
    <source>
        <strain evidence="4">DSM 18569</strain>
    </source>
</reference>
<protein>
    <submittedName>
        <fullName evidence="3">Uncharacterized membrane protein</fullName>
    </submittedName>
</protein>
<feature type="transmembrane region" description="Helical" evidence="1">
    <location>
        <begin position="7"/>
        <end position="25"/>
    </location>
</feature>
<evidence type="ECO:0000313" key="4">
    <source>
        <dbReference type="Proteomes" id="UP000183947"/>
    </source>
</evidence>